<feature type="transmembrane region" description="Helical" evidence="24">
    <location>
        <begin position="66"/>
        <end position="84"/>
    </location>
</feature>
<feature type="transmembrane region" description="Helical" evidence="24">
    <location>
        <begin position="159"/>
        <end position="185"/>
    </location>
</feature>
<dbReference type="PANTHER" id="PTHR46382">
    <property type="entry name" value="PHOSPHATIDATE CYTIDYLYLTRANSFERASE"/>
    <property type="match status" value="1"/>
</dbReference>
<evidence type="ECO:0000256" key="8">
    <source>
        <dbReference type="ARBA" id="ARBA00022475"/>
    </source>
</evidence>
<feature type="transmembrane region" description="Helical" evidence="24">
    <location>
        <begin position="273"/>
        <end position="296"/>
    </location>
</feature>
<keyword evidence="11 24" id="KW-0812">Transmembrane</keyword>
<comment type="pathway">
    <text evidence="3">Phospholipid metabolism; CDP-diacylglycerol biosynthesis; CDP-diacylglycerol from sn-glycerol 3-phosphate: step 3/3.</text>
</comment>
<keyword evidence="9" id="KW-0444">Lipid biosynthesis</keyword>
<feature type="transmembrane region" description="Helical" evidence="24">
    <location>
        <begin position="34"/>
        <end position="54"/>
    </location>
</feature>
<evidence type="ECO:0000256" key="1">
    <source>
        <dbReference type="ARBA" id="ARBA00001698"/>
    </source>
</evidence>
<dbReference type="PANTHER" id="PTHR46382:SF1">
    <property type="entry name" value="PHOSPHATIDATE CYTIDYLYLTRANSFERASE"/>
    <property type="match status" value="1"/>
</dbReference>
<accession>A0ABY5J127</accession>
<organism evidence="25 26">
    <name type="scientific">Mycoplasmopsis equigenitalium</name>
    <dbReference type="NCBI Taxonomy" id="114883"/>
    <lineage>
        <taxon>Bacteria</taxon>
        <taxon>Bacillati</taxon>
        <taxon>Mycoplasmatota</taxon>
        <taxon>Mycoplasmoidales</taxon>
        <taxon>Metamycoplasmataceae</taxon>
        <taxon>Mycoplasmopsis</taxon>
    </lineage>
</organism>
<evidence type="ECO:0000256" key="24">
    <source>
        <dbReference type="SAM" id="Phobius"/>
    </source>
</evidence>
<keyword evidence="14" id="KW-0443">Lipid metabolism</keyword>
<evidence type="ECO:0000256" key="20">
    <source>
        <dbReference type="ARBA" id="ARBA00032253"/>
    </source>
</evidence>
<evidence type="ECO:0000256" key="3">
    <source>
        <dbReference type="ARBA" id="ARBA00005119"/>
    </source>
</evidence>
<evidence type="ECO:0000256" key="15">
    <source>
        <dbReference type="ARBA" id="ARBA00023136"/>
    </source>
</evidence>
<keyword evidence="26" id="KW-1185">Reference proteome</keyword>
<protein>
    <recommendedName>
        <fullName evidence="7">Phosphatidate cytidylyltransferase</fullName>
        <ecNumber evidence="6">2.7.7.41</ecNumber>
    </recommendedName>
    <alternativeName>
        <fullName evidence="20">CDP-DAG synthase</fullName>
    </alternativeName>
    <alternativeName>
        <fullName evidence="22">CDP-DG synthase</fullName>
    </alternativeName>
    <alternativeName>
        <fullName evidence="18">CDP-diacylglycerol synthase</fullName>
    </alternativeName>
    <alternativeName>
        <fullName evidence="21">CDP-diglyceride pyrophosphorylase</fullName>
    </alternativeName>
    <alternativeName>
        <fullName evidence="23">CDP-diglyceride synthase</fullName>
    </alternativeName>
    <alternativeName>
        <fullName evidence="19">CTP:phosphatidate cytidylyltransferase</fullName>
    </alternativeName>
</protein>
<comment type="similarity">
    <text evidence="5">Belongs to the CDS family.</text>
</comment>
<evidence type="ECO:0000256" key="22">
    <source>
        <dbReference type="ARBA" id="ARBA00032743"/>
    </source>
</evidence>
<dbReference type="EC" id="2.7.7.41" evidence="6"/>
<comment type="subcellular location">
    <subcellularLocation>
        <location evidence="2">Cell membrane</location>
        <topology evidence="2">Multi-pass membrane protein</topology>
    </subcellularLocation>
</comment>
<proteinExistence type="inferred from homology"/>
<evidence type="ECO:0000256" key="23">
    <source>
        <dbReference type="ARBA" id="ARBA00033406"/>
    </source>
</evidence>
<evidence type="ECO:0000313" key="25">
    <source>
        <dbReference type="EMBL" id="UUD36962.1"/>
    </source>
</evidence>
<comment type="catalytic activity">
    <reaction evidence="1">
        <text>a 1,2-diacyl-sn-glycero-3-phosphate + CTP + H(+) = a CDP-1,2-diacyl-sn-glycerol + diphosphate</text>
        <dbReference type="Rhea" id="RHEA:16229"/>
        <dbReference type="ChEBI" id="CHEBI:15378"/>
        <dbReference type="ChEBI" id="CHEBI:33019"/>
        <dbReference type="ChEBI" id="CHEBI:37563"/>
        <dbReference type="ChEBI" id="CHEBI:58332"/>
        <dbReference type="ChEBI" id="CHEBI:58608"/>
        <dbReference type="EC" id="2.7.7.41"/>
    </reaction>
</comment>
<sequence length="340" mass="39016">MNEVKARIVYGVIFFMLTIFLFGFGIWFGSVGNIGGFVTRIVYLVILLGILGWAMYELCHAFKVNIWYSFLFTILAFFLVITPTKDFEFFPFQKDFSEKFLVHETGQVRANSLSFVYFVTDIFSNWYPYVIAFVIYLIGALTFYINTKKENKYFDAVKLFIYDGLLFVLSTFIIAASLRFVYYAIFLDYRYLILPIAVAMGSDIFGYFGGRLFGHKWIERTYSTYISPNKSWEGAIFQFAAGILITSLFVLLFPLFNTISNANKIADLVVLEYVAITLIMVLLPLAVIIGDLYFSLIKRLAQIKDFSNVIKGHGGLLDRFDSVSFGCFTVNLLLVLVIKY</sequence>
<evidence type="ECO:0000256" key="4">
    <source>
        <dbReference type="ARBA" id="ARBA00005189"/>
    </source>
</evidence>
<keyword evidence="10" id="KW-0808">Transferase</keyword>
<feature type="transmembrane region" description="Helical" evidence="24">
    <location>
        <begin position="235"/>
        <end position="253"/>
    </location>
</feature>
<keyword evidence="8" id="KW-1003">Cell membrane</keyword>
<keyword evidence="12 25" id="KW-0548">Nucleotidyltransferase</keyword>
<evidence type="ECO:0000256" key="12">
    <source>
        <dbReference type="ARBA" id="ARBA00022695"/>
    </source>
</evidence>
<evidence type="ECO:0000256" key="5">
    <source>
        <dbReference type="ARBA" id="ARBA00010185"/>
    </source>
</evidence>
<evidence type="ECO:0000256" key="7">
    <source>
        <dbReference type="ARBA" id="ARBA00019373"/>
    </source>
</evidence>
<gene>
    <name evidence="25" type="ORF">NPA09_00045</name>
</gene>
<evidence type="ECO:0000256" key="9">
    <source>
        <dbReference type="ARBA" id="ARBA00022516"/>
    </source>
</evidence>
<feature type="transmembrane region" description="Helical" evidence="24">
    <location>
        <begin position="7"/>
        <end position="28"/>
    </location>
</feature>
<evidence type="ECO:0000256" key="14">
    <source>
        <dbReference type="ARBA" id="ARBA00023098"/>
    </source>
</evidence>
<evidence type="ECO:0000256" key="16">
    <source>
        <dbReference type="ARBA" id="ARBA00023209"/>
    </source>
</evidence>
<feature type="transmembrane region" description="Helical" evidence="24">
    <location>
        <begin position="126"/>
        <end position="147"/>
    </location>
</feature>
<evidence type="ECO:0000256" key="13">
    <source>
        <dbReference type="ARBA" id="ARBA00022989"/>
    </source>
</evidence>
<evidence type="ECO:0000256" key="11">
    <source>
        <dbReference type="ARBA" id="ARBA00022692"/>
    </source>
</evidence>
<evidence type="ECO:0000256" key="21">
    <source>
        <dbReference type="ARBA" id="ARBA00032396"/>
    </source>
</evidence>
<dbReference type="RefSeq" id="WP_129722675.1">
    <property type="nucleotide sequence ID" value="NZ_CP101808.1"/>
</dbReference>
<reference evidence="25" key="1">
    <citation type="submission" date="2022-07" db="EMBL/GenBank/DDBJ databases">
        <title>Complete genome of Mycoplasma equigenitalium type strain T37.</title>
        <authorList>
            <person name="Spergser J."/>
        </authorList>
    </citation>
    <scope>NUCLEOTIDE SEQUENCE</scope>
    <source>
        <strain evidence="25">T37</strain>
    </source>
</reference>
<evidence type="ECO:0000256" key="17">
    <source>
        <dbReference type="ARBA" id="ARBA00023264"/>
    </source>
</evidence>
<evidence type="ECO:0000256" key="19">
    <source>
        <dbReference type="ARBA" id="ARBA00031825"/>
    </source>
</evidence>
<dbReference type="EMBL" id="CP101808">
    <property type="protein sequence ID" value="UUD36962.1"/>
    <property type="molecule type" value="Genomic_DNA"/>
</dbReference>
<dbReference type="GO" id="GO:0016779">
    <property type="term" value="F:nucleotidyltransferase activity"/>
    <property type="evidence" value="ECO:0007669"/>
    <property type="project" value="UniProtKB-KW"/>
</dbReference>
<keyword evidence="15 24" id="KW-0472">Membrane</keyword>
<keyword evidence="16" id="KW-0594">Phospholipid biosynthesis</keyword>
<evidence type="ECO:0000256" key="6">
    <source>
        <dbReference type="ARBA" id="ARBA00012487"/>
    </source>
</evidence>
<name>A0ABY5J127_9BACT</name>
<evidence type="ECO:0000256" key="18">
    <source>
        <dbReference type="ARBA" id="ARBA00029893"/>
    </source>
</evidence>
<evidence type="ECO:0000256" key="2">
    <source>
        <dbReference type="ARBA" id="ARBA00004651"/>
    </source>
</evidence>
<keyword evidence="13 24" id="KW-1133">Transmembrane helix</keyword>
<comment type="pathway">
    <text evidence="4">Lipid metabolism.</text>
</comment>
<dbReference type="Proteomes" id="UP001059576">
    <property type="component" value="Chromosome"/>
</dbReference>
<evidence type="ECO:0000313" key="26">
    <source>
        <dbReference type="Proteomes" id="UP001059576"/>
    </source>
</evidence>
<keyword evidence="17" id="KW-1208">Phospholipid metabolism</keyword>
<evidence type="ECO:0000256" key="10">
    <source>
        <dbReference type="ARBA" id="ARBA00022679"/>
    </source>
</evidence>
<feature type="transmembrane region" description="Helical" evidence="24">
    <location>
        <begin position="191"/>
        <end position="214"/>
    </location>
</feature>
<dbReference type="Pfam" id="PF01148">
    <property type="entry name" value="CTP_transf_1"/>
    <property type="match status" value="1"/>
</dbReference>